<reference evidence="3 4" key="1">
    <citation type="journal article" date="2024" name="IMA Fungus">
        <title>IMA Genome - F19 : A genome assembly and annotation guide to empower mycologists, including annotated draft genome sequences of Ceratocystis pirilliformis, Diaporthe australafricana, Fusarium ophioides, Paecilomyces lecythidis, and Sporothrix stenoceras.</title>
        <authorList>
            <person name="Aylward J."/>
            <person name="Wilson A.M."/>
            <person name="Visagie C.M."/>
            <person name="Spraker J."/>
            <person name="Barnes I."/>
            <person name="Buitendag C."/>
            <person name="Ceriani C."/>
            <person name="Del Mar Angel L."/>
            <person name="du Plessis D."/>
            <person name="Fuchs T."/>
            <person name="Gasser K."/>
            <person name="Kramer D."/>
            <person name="Li W."/>
            <person name="Munsamy K."/>
            <person name="Piso A."/>
            <person name="Price J.L."/>
            <person name="Sonnekus B."/>
            <person name="Thomas C."/>
            <person name="van der Nest A."/>
            <person name="van Dijk A."/>
            <person name="van Heerden A."/>
            <person name="van Vuuren N."/>
            <person name="Yilmaz N."/>
            <person name="Duong T.A."/>
            <person name="van der Merwe N.A."/>
            <person name="Wingfield M.J."/>
            <person name="Wingfield B.D."/>
        </authorList>
    </citation>
    <scope>NUCLEOTIDE SEQUENCE [LARGE SCALE GENOMIC DNA]</scope>
    <source>
        <strain evidence="3 4">CMW 18167</strain>
    </source>
</reference>
<organism evidence="3 4">
    <name type="scientific">Paecilomyces lecythidis</name>
    <dbReference type="NCBI Taxonomy" id="3004212"/>
    <lineage>
        <taxon>Eukaryota</taxon>
        <taxon>Fungi</taxon>
        <taxon>Dikarya</taxon>
        <taxon>Ascomycota</taxon>
        <taxon>Pezizomycotina</taxon>
        <taxon>Eurotiomycetes</taxon>
        <taxon>Eurotiomycetidae</taxon>
        <taxon>Eurotiales</taxon>
        <taxon>Thermoascaceae</taxon>
        <taxon>Paecilomyces</taxon>
    </lineage>
</organism>
<sequence length="273" mass="28751">MSSAVSNSTPNRLQGRVAVITGSLSGIGRAIALAYHREGCTVVCSDLGPSHAEDLQTHEVITKEGGTATFCKADVSQAGDMEALVQTAVDKYGRVDIFVNNAGIAPEAESPTPVWDIEESTWDKVHSINSRGAFLGVKYASCQMIKQDPLPNGNRGKIINISSILGLRGMRSTGSYISSKHSVVGLTKAAAMDCAPHGVQVNAICPGFVETPLINDTKIMQDPMIRGFLNARHPFGGLGKADDIANAAVFLASDENSWMTGAAMPVDGGYTAQ</sequence>
<evidence type="ECO:0000313" key="3">
    <source>
        <dbReference type="EMBL" id="KAL1867023.1"/>
    </source>
</evidence>
<comment type="similarity">
    <text evidence="1">Belongs to the short-chain dehydrogenases/reductases (SDR) family.</text>
</comment>
<evidence type="ECO:0000256" key="2">
    <source>
        <dbReference type="ARBA" id="ARBA00022857"/>
    </source>
</evidence>
<dbReference type="Gene3D" id="3.40.50.720">
    <property type="entry name" value="NAD(P)-binding Rossmann-like Domain"/>
    <property type="match status" value="1"/>
</dbReference>
<name>A0ABR3WTX6_9EURO</name>
<dbReference type="PANTHER" id="PTHR42760">
    <property type="entry name" value="SHORT-CHAIN DEHYDROGENASES/REDUCTASES FAMILY MEMBER"/>
    <property type="match status" value="1"/>
</dbReference>
<protein>
    <submittedName>
        <fullName evidence="3">Uncharacterized protein</fullName>
    </submittedName>
</protein>
<gene>
    <name evidence="3" type="ORF">Plec18167_008814</name>
</gene>
<dbReference type="Pfam" id="PF13561">
    <property type="entry name" value="adh_short_C2"/>
    <property type="match status" value="1"/>
</dbReference>
<dbReference type="PANTHER" id="PTHR42760:SF124">
    <property type="entry name" value="SHORT-CHAIN DEHYDROGENASE_REDUCTASE"/>
    <property type="match status" value="1"/>
</dbReference>
<dbReference type="PRINTS" id="PR00080">
    <property type="entry name" value="SDRFAMILY"/>
</dbReference>
<comment type="caution">
    <text evidence="3">The sequence shown here is derived from an EMBL/GenBank/DDBJ whole genome shotgun (WGS) entry which is preliminary data.</text>
</comment>
<dbReference type="EMBL" id="JAVDPF010000046">
    <property type="protein sequence ID" value="KAL1867023.1"/>
    <property type="molecule type" value="Genomic_DNA"/>
</dbReference>
<keyword evidence="4" id="KW-1185">Reference proteome</keyword>
<accession>A0ABR3WTX6</accession>
<evidence type="ECO:0000256" key="1">
    <source>
        <dbReference type="ARBA" id="ARBA00006484"/>
    </source>
</evidence>
<dbReference type="Proteomes" id="UP001583193">
    <property type="component" value="Unassembled WGS sequence"/>
</dbReference>
<dbReference type="PRINTS" id="PR00081">
    <property type="entry name" value="GDHRDH"/>
</dbReference>
<proteinExistence type="inferred from homology"/>
<dbReference type="InterPro" id="IPR002347">
    <property type="entry name" value="SDR_fam"/>
</dbReference>
<dbReference type="CDD" id="cd05233">
    <property type="entry name" value="SDR_c"/>
    <property type="match status" value="1"/>
</dbReference>
<evidence type="ECO:0000313" key="4">
    <source>
        <dbReference type="Proteomes" id="UP001583193"/>
    </source>
</evidence>
<keyword evidence="2" id="KW-0521">NADP</keyword>
<dbReference type="NCBIfam" id="NF005559">
    <property type="entry name" value="PRK07231.1"/>
    <property type="match status" value="1"/>
</dbReference>
<dbReference type="SUPFAM" id="SSF51735">
    <property type="entry name" value="NAD(P)-binding Rossmann-fold domains"/>
    <property type="match status" value="1"/>
</dbReference>
<dbReference type="InterPro" id="IPR036291">
    <property type="entry name" value="NAD(P)-bd_dom_sf"/>
</dbReference>